<evidence type="ECO:0000256" key="5">
    <source>
        <dbReference type="ARBA" id="ARBA00023145"/>
    </source>
</evidence>
<evidence type="ECO:0000256" key="1">
    <source>
        <dbReference type="ARBA" id="ARBA00008455"/>
    </source>
</evidence>
<reference evidence="10" key="2">
    <citation type="submission" date="2022-10" db="EMBL/GenBank/DDBJ databases">
        <authorList>
            <consortium name="ENA_rothamsted_submissions"/>
            <consortium name="culmorum"/>
            <person name="King R."/>
        </authorList>
    </citation>
    <scope>NUCLEOTIDE SEQUENCE</scope>
</reference>
<gene>
    <name evidence="10" type="ORF">CHIRRI_LOCUS1724</name>
</gene>
<feature type="domain" description="Peptidase C1A papain C-terminal" evidence="8">
    <location>
        <begin position="119"/>
        <end position="340"/>
    </location>
</feature>
<dbReference type="Pfam" id="PF08246">
    <property type="entry name" value="Inhibitor_I29"/>
    <property type="match status" value="1"/>
</dbReference>
<accession>A0A9N9RKT2</accession>
<dbReference type="InterPro" id="IPR025661">
    <property type="entry name" value="Pept_asp_AS"/>
</dbReference>
<feature type="domain" description="Cathepsin propeptide inhibitor" evidence="9">
    <location>
        <begin position="21"/>
        <end position="78"/>
    </location>
</feature>
<keyword evidence="7" id="KW-0732">Signal</keyword>
<dbReference type="GO" id="GO:0006508">
    <property type="term" value="P:proteolysis"/>
    <property type="evidence" value="ECO:0007669"/>
    <property type="project" value="UniProtKB-KW"/>
</dbReference>
<keyword evidence="6" id="KW-1015">Disulfide bond</keyword>
<keyword evidence="4" id="KW-0788">Thiol protease</keyword>
<dbReference type="InterPro" id="IPR025660">
    <property type="entry name" value="Pept_his_AS"/>
</dbReference>
<dbReference type="SMART" id="SM00645">
    <property type="entry name" value="Pept_C1"/>
    <property type="match status" value="1"/>
</dbReference>
<name>A0A9N9RKT2_9DIPT</name>
<dbReference type="InterPro" id="IPR000169">
    <property type="entry name" value="Pept_cys_AS"/>
</dbReference>
<dbReference type="SUPFAM" id="SSF54001">
    <property type="entry name" value="Cysteine proteinases"/>
    <property type="match status" value="1"/>
</dbReference>
<dbReference type="EMBL" id="OU895877">
    <property type="protein sequence ID" value="CAG9798745.1"/>
    <property type="molecule type" value="Genomic_DNA"/>
</dbReference>
<reference evidence="10" key="1">
    <citation type="submission" date="2022-01" db="EMBL/GenBank/DDBJ databases">
        <authorList>
            <person name="King R."/>
        </authorList>
    </citation>
    <scope>NUCLEOTIDE SEQUENCE</scope>
</reference>
<dbReference type="OrthoDB" id="190265at2759"/>
<evidence type="ECO:0000256" key="2">
    <source>
        <dbReference type="ARBA" id="ARBA00022670"/>
    </source>
</evidence>
<dbReference type="GO" id="GO:0008234">
    <property type="term" value="F:cysteine-type peptidase activity"/>
    <property type="evidence" value="ECO:0007669"/>
    <property type="project" value="UniProtKB-KW"/>
</dbReference>
<feature type="signal peptide" evidence="7">
    <location>
        <begin position="1"/>
        <end position="15"/>
    </location>
</feature>
<protein>
    <submittedName>
        <fullName evidence="10">Uncharacterized protein</fullName>
    </submittedName>
</protein>
<organism evidence="10 11">
    <name type="scientific">Chironomus riparius</name>
    <dbReference type="NCBI Taxonomy" id="315576"/>
    <lineage>
        <taxon>Eukaryota</taxon>
        <taxon>Metazoa</taxon>
        <taxon>Ecdysozoa</taxon>
        <taxon>Arthropoda</taxon>
        <taxon>Hexapoda</taxon>
        <taxon>Insecta</taxon>
        <taxon>Pterygota</taxon>
        <taxon>Neoptera</taxon>
        <taxon>Endopterygota</taxon>
        <taxon>Diptera</taxon>
        <taxon>Nematocera</taxon>
        <taxon>Chironomoidea</taxon>
        <taxon>Chironomidae</taxon>
        <taxon>Chironominae</taxon>
        <taxon>Chironomus</taxon>
    </lineage>
</organism>
<dbReference type="InterPro" id="IPR038765">
    <property type="entry name" value="Papain-like_cys_pep_sf"/>
</dbReference>
<dbReference type="InterPro" id="IPR000668">
    <property type="entry name" value="Peptidase_C1A_C"/>
</dbReference>
<keyword evidence="11" id="KW-1185">Reference proteome</keyword>
<dbReference type="PANTHER" id="PTHR12411">
    <property type="entry name" value="CYSTEINE PROTEASE FAMILY C1-RELATED"/>
    <property type="match status" value="1"/>
</dbReference>
<proteinExistence type="inferred from homology"/>
<keyword evidence="5" id="KW-0865">Zymogen</keyword>
<dbReference type="PROSITE" id="PS00639">
    <property type="entry name" value="THIOL_PROTEASE_HIS"/>
    <property type="match status" value="1"/>
</dbReference>
<evidence type="ECO:0000313" key="11">
    <source>
        <dbReference type="Proteomes" id="UP001153620"/>
    </source>
</evidence>
<dbReference type="PROSITE" id="PS00139">
    <property type="entry name" value="THIOL_PROTEASE_CYS"/>
    <property type="match status" value="1"/>
</dbReference>
<dbReference type="InterPro" id="IPR039417">
    <property type="entry name" value="Peptidase_C1A_papain-like"/>
</dbReference>
<evidence type="ECO:0000313" key="10">
    <source>
        <dbReference type="EMBL" id="CAG9798745.1"/>
    </source>
</evidence>
<evidence type="ECO:0000256" key="7">
    <source>
        <dbReference type="SAM" id="SignalP"/>
    </source>
</evidence>
<keyword evidence="2" id="KW-0645">Protease</keyword>
<dbReference type="AlphaFoldDB" id="A0A9N9RKT2"/>
<evidence type="ECO:0000259" key="9">
    <source>
        <dbReference type="SMART" id="SM00848"/>
    </source>
</evidence>
<dbReference type="PROSITE" id="PS00640">
    <property type="entry name" value="THIOL_PROTEASE_ASN"/>
    <property type="match status" value="1"/>
</dbReference>
<evidence type="ECO:0000259" key="8">
    <source>
        <dbReference type="SMART" id="SM00645"/>
    </source>
</evidence>
<evidence type="ECO:0000256" key="6">
    <source>
        <dbReference type="ARBA" id="ARBA00023157"/>
    </source>
</evidence>
<comment type="similarity">
    <text evidence="1">Belongs to the peptidase C1 family.</text>
</comment>
<dbReference type="CDD" id="cd02248">
    <property type="entry name" value="Peptidase_C1A"/>
    <property type="match status" value="1"/>
</dbReference>
<dbReference type="InterPro" id="IPR013128">
    <property type="entry name" value="Peptidase_C1A"/>
</dbReference>
<keyword evidence="3" id="KW-0378">Hydrolase</keyword>
<dbReference type="PRINTS" id="PR00705">
    <property type="entry name" value="PAPAIN"/>
</dbReference>
<evidence type="ECO:0000256" key="3">
    <source>
        <dbReference type="ARBA" id="ARBA00022801"/>
    </source>
</evidence>
<dbReference type="Gene3D" id="3.90.70.10">
    <property type="entry name" value="Cysteine proteinases"/>
    <property type="match status" value="1"/>
</dbReference>
<dbReference type="Proteomes" id="UP001153620">
    <property type="component" value="Chromosome 1"/>
</dbReference>
<dbReference type="SMART" id="SM00848">
    <property type="entry name" value="Inhibitor_I29"/>
    <property type="match status" value="1"/>
</dbReference>
<dbReference type="InterPro" id="IPR013201">
    <property type="entry name" value="Prot_inhib_I29"/>
</dbReference>
<sequence>MKWIIILSLFASAYCFSNLTFTQWRLRYRVTFPSTKERRQREKIFIDTKNEIVAFNSNPNITYEKDLNPYTHLSCEEFISTRCGTKLPERLRNNPQAIVEDVLDARIAYPFGNYTSADAPDYTDFTNLMQPVQNQLSCGSCWAFSVMSQLEGLLKIKDSSFNTLLAPQFLLDCNTAQVGCIGGWPTDALSWLKTKLGGNNKAPSQLLYPYRAAVKTCRKTLSTINLDIQQVRERYLGGNEGALKAQIANFGPTIVAIYASNDFQYYSSGVFYDPTCPSGNTCLILNHAVTIVGYGTHPTYGDYWLVRNSWGSDWGEDGYIRMARNRNNNCNIACYAMFAQ</sequence>
<evidence type="ECO:0000256" key="4">
    <source>
        <dbReference type="ARBA" id="ARBA00022807"/>
    </source>
</evidence>
<feature type="chain" id="PRO_5040443481" evidence="7">
    <location>
        <begin position="16"/>
        <end position="340"/>
    </location>
</feature>
<dbReference type="Pfam" id="PF00112">
    <property type="entry name" value="Peptidase_C1"/>
    <property type="match status" value="1"/>
</dbReference>